<evidence type="ECO:0000256" key="1">
    <source>
        <dbReference type="SAM" id="MobiDB-lite"/>
    </source>
</evidence>
<dbReference type="AlphaFoldDB" id="A0A1T4M5U1"/>
<evidence type="ECO:0000313" key="2">
    <source>
        <dbReference type="EMBL" id="SJZ62369.1"/>
    </source>
</evidence>
<proteinExistence type="predicted"/>
<sequence length="174" mass="18719">MCTVFTNQQTKPPTRNPPYETVGAAPVCPPERPRSGVSIPKYICASRIMHEDLTTDAPLWSDAGGHTGAAPTHLHQTTRCVHTPPYCTFDSSKPRGVPLPHRGYTFDSAGLASATQPTLGNNASEEATPLGVVLFPTHCFLISSHTHNTSGAEMHRALPPPFFKTSCVCKLASR</sequence>
<dbReference type="EMBL" id="FUXK01000005">
    <property type="protein sequence ID" value="SJZ62369.1"/>
    <property type="molecule type" value="Genomic_DNA"/>
</dbReference>
<accession>A0A1T4M5U1</accession>
<reference evidence="2 3" key="1">
    <citation type="submission" date="2017-02" db="EMBL/GenBank/DDBJ databases">
        <authorList>
            <person name="Peterson S.W."/>
        </authorList>
    </citation>
    <scope>NUCLEOTIDE SEQUENCE [LARGE SCALE GENOMIC DNA]</scope>
    <source>
        <strain evidence="2 3">ATCC 43324</strain>
    </source>
</reference>
<feature type="compositionally biased region" description="Polar residues" evidence="1">
    <location>
        <begin position="1"/>
        <end position="13"/>
    </location>
</feature>
<protein>
    <submittedName>
        <fullName evidence="2">Uncharacterized protein</fullName>
    </submittedName>
</protein>
<feature type="region of interest" description="Disordered" evidence="1">
    <location>
        <begin position="1"/>
        <end position="27"/>
    </location>
</feature>
<organism evidence="2 3">
    <name type="scientific">Segatella oulorum</name>
    <dbReference type="NCBI Taxonomy" id="28136"/>
    <lineage>
        <taxon>Bacteria</taxon>
        <taxon>Pseudomonadati</taxon>
        <taxon>Bacteroidota</taxon>
        <taxon>Bacteroidia</taxon>
        <taxon>Bacteroidales</taxon>
        <taxon>Prevotellaceae</taxon>
        <taxon>Segatella</taxon>
    </lineage>
</organism>
<gene>
    <name evidence="2" type="ORF">SAMN02745202_00640</name>
</gene>
<name>A0A1T4M5U1_9BACT</name>
<evidence type="ECO:0000313" key="3">
    <source>
        <dbReference type="Proteomes" id="UP000190065"/>
    </source>
</evidence>
<dbReference type="Proteomes" id="UP000190065">
    <property type="component" value="Unassembled WGS sequence"/>
</dbReference>